<feature type="non-terminal residue" evidence="2">
    <location>
        <position position="86"/>
    </location>
</feature>
<protein>
    <submittedName>
        <fullName evidence="2">5-dehydro-4-deoxyglucarate dehydratase</fullName>
    </submittedName>
</protein>
<name>A0A4U3LMT1_9ACTN</name>
<dbReference type="Pfam" id="PF00701">
    <property type="entry name" value="DHDPS"/>
    <property type="match status" value="1"/>
</dbReference>
<dbReference type="SUPFAM" id="SSF51569">
    <property type="entry name" value="Aldolase"/>
    <property type="match status" value="1"/>
</dbReference>
<dbReference type="RefSeq" id="WP_170991322.1">
    <property type="nucleotide sequence ID" value="NZ_SZQA01000090.1"/>
</dbReference>
<dbReference type="AlphaFoldDB" id="A0A4U3LMT1"/>
<evidence type="ECO:0000313" key="3">
    <source>
        <dbReference type="Proteomes" id="UP000308705"/>
    </source>
</evidence>
<evidence type="ECO:0000256" key="1">
    <source>
        <dbReference type="ARBA" id="ARBA00023239"/>
    </source>
</evidence>
<evidence type="ECO:0000313" key="2">
    <source>
        <dbReference type="EMBL" id="TKK77081.1"/>
    </source>
</evidence>
<dbReference type="Gene3D" id="3.20.20.70">
    <property type="entry name" value="Aldolase class I"/>
    <property type="match status" value="1"/>
</dbReference>
<dbReference type="InterPro" id="IPR013785">
    <property type="entry name" value="Aldolase_TIM"/>
</dbReference>
<dbReference type="EMBL" id="SZQA01000090">
    <property type="protein sequence ID" value="TKK77081.1"/>
    <property type="molecule type" value="Genomic_DNA"/>
</dbReference>
<proteinExistence type="predicted"/>
<keyword evidence="3" id="KW-1185">Reference proteome</keyword>
<dbReference type="Proteomes" id="UP000308705">
    <property type="component" value="Unassembled WGS sequence"/>
</dbReference>
<accession>A0A4U3LMT1</accession>
<reference evidence="2 3" key="1">
    <citation type="submission" date="2019-04" db="EMBL/GenBank/DDBJ databases">
        <title>Herbidospora sp. NEAU-GS14.nov., a novel actinomycete isolated from soil.</title>
        <authorList>
            <person name="Han L."/>
        </authorList>
    </citation>
    <scope>NUCLEOTIDE SEQUENCE [LARGE SCALE GENOMIC DNA]</scope>
    <source>
        <strain evidence="2 3">NEAU-GS14</strain>
    </source>
</reference>
<sequence>MNLSGVLFFPVTPFDADGRVAEDVLAEHLRRGLDHGPGAVFAACGTGEFTSLSEEEHARVVAVAAGQTAGRVPLFAGAGGPLGSAL</sequence>
<gene>
    <name evidence="2" type="ORF">FDA94_38590</name>
</gene>
<keyword evidence="1" id="KW-0456">Lyase</keyword>
<comment type="caution">
    <text evidence="2">The sequence shown here is derived from an EMBL/GenBank/DDBJ whole genome shotgun (WGS) entry which is preliminary data.</text>
</comment>
<dbReference type="GO" id="GO:0016829">
    <property type="term" value="F:lyase activity"/>
    <property type="evidence" value="ECO:0007669"/>
    <property type="project" value="UniProtKB-KW"/>
</dbReference>
<dbReference type="InterPro" id="IPR002220">
    <property type="entry name" value="DapA-like"/>
</dbReference>
<organism evidence="2 3">
    <name type="scientific">Herbidospora galbida</name>
    <dbReference type="NCBI Taxonomy" id="2575442"/>
    <lineage>
        <taxon>Bacteria</taxon>
        <taxon>Bacillati</taxon>
        <taxon>Actinomycetota</taxon>
        <taxon>Actinomycetes</taxon>
        <taxon>Streptosporangiales</taxon>
        <taxon>Streptosporangiaceae</taxon>
        <taxon>Herbidospora</taxon>
    </lineage>
</organism>